<feature type="region of interest" description="Disordered" evidence="4">
    <location>
        <begin position="369"/>
        <end position="521"/>
    </location>
</feature>
<sequence length="521" mass="54874">MPYVLGIDLGGWHTAAVVSRLVGGVAGAAGWGAVEAVPLGSGTTTVPSVLYVFPDGSVRAGEPAPAGEGRAVLGFGRRVGDEVPLFVGGEPYTGQALLAALAMWVVDRVEEREGGPADQIVVSHPGGWGPYRVDLLHRALWRCGLDGVTLVPASIAAAEAYAAEEPVGTGVVLAVHDFDGGESAVVRRTDLGTFELLGCAGGAVDSDVDGYPGGIEPLLDDALFGYVGERLRLGVDRLDPMDPLVREGIVRLREECAAARHRLATAAEATIAVELPSVATRVVVTRGGFEELVRPLLFAALDTVRATVRSCGLAPGEVEAVVLAGGAARTPLVTSLLTASLPVRVDLGAEPELRIARGAALAARRIADGPVSLPSPGTGEIVRYDGPGRRPSPVRHRPGPEHRPSPEHRPGPEYRPSREYRPRPGRRPSPGSGGGHAVDRFRGPDTDGRGLDPHDAGEGYPGTDYARDGYVTDDYVRDDYVTDEYARGDGGEPPPRPPVRLTPIDLPKRGIRHRLRRDADD</sequence>
<keyword evidence="6" id="KW-1185">Reference proteome</keyword>
<evidence type="ECO:0008006" key="7">
    <source>
        <dbReference type="Google" id="ProtNLM"/>
    </source>
</evidence>
<dbReference type="PANTHER" id="PTHR42749">
    <property type="entry name" value="CELL SHAPE-DETERMINING PROTEIN MREB"/>
    <property type="match status" value="1"/>
</dbReference>
<dbReference type="Gene3D" id="3.30.420.40">
    <property type="match status" value="2"/>
</dbReference>
<evidence type="ECO:0000256" key="1">
    <source>
        <dbReference type="ARBA" id="ARBA00022741"/>
    </source>
</evidence>
<comment type="caution">
    <text evidence="5">The sequence shown here is derived from an EMBL/GenBank/DDBJ whole genome shotgun (WGS) entry which is preliminary data.</text>
</comment>
<evidence type="ECO:0000256" key="4">
    <source>
        <dbReference type="SAM" id="MobiDB-lite"/>
    </source>
</evidence>
<dbReference type="InterPro" id="IPR043129">
    <property type="entry name" value="ATPase_NBD"/>
</dbReference>
<reference evidence="6" key="1">
    <citation type="journal article" date="2019" name="Int. J. Syst. Evol. Microbiol.">
        <title>The Global Catalogue of Microorganisms (GCM) 10K type strain sequencing project: providing services to taxonomists for standard genome sequencing and annotation.</title>
        <authorList>
            <consortium name="The Broad Institute Genomics Platform"/>
            <consortium name="The Broad Institute Genome Sequencing Center for Infectious Disease"/>
            <person name="Wu L."/>
            <person name="Ma J."/>
        </authorList>
    </citation>
    <scope>NUCLEOTIDE SEQUENCE [LARGE SCALE GENOMIC DNA]</scope>
    <source>
        <strain evidence="6">JCM 18304</strain>
    </source>
</reference>
<proteinExistence type="predicted"/>
<dbReference type="PRINTS" id="PR00301">
    <property type="entry name" value="HEATSHOCK70"/>
</dbReference>
<protein>
    <recommendedName>
        <fullName evidence="7">Hsp70 protein</fullName>
    </recommendedName>
</protein>
<dbReference type="SUPFAM" id="SSF53067">
    <property type="entry name" value="Actin-like ATPase domain"/>
    <property type="match status" value="2"/>
</dbReference>
<evidence type="ECO:0000313" key="5">
    <source>
        <dbReference type="EMBL" id="GAA5197236.1"/>
    </source>
</evidence>
<dbReference type="Gene3D" id="3.90.640.10">
    <property type="entry name" value="Actin, Chain A, domain 4"/>
    <property type="match status" value="1"/>
</dbReference>
<organism evidence="5 6">
    <name type="scientific">Rugosimonospora acidiphila</name>
    <dbReference type="NCBI Taxonomy" id="556531"/>
    <lineage>
        <taxon>Bacteria</taxon>
        <taxon>Bacillati</taxon>
        <taxon>Actinomycetota</taxon>
        <taxon>Actinomycetes</taxon>
        <taxon>Micromonosporales</taxon>
        <taxon>Micromonosporaceae</taxon>
        <taxon>Rugosimonospora</taxon>
    </lineage>
</organism>
<keyword evidence="1" id="KW-0547">Nucleotide-binding</keyword>
<dbReference type="RefSeq" id="WP_345636685.1">
    <property type="nucleotide sequence ID" value="NZ_BAABJQ010000029.1"/>
</dbReference>
<dbReference type="PANTHER" id="PTHR42749:SF1">
    <property type="entry name" value="CELL SHAPE-DETERMINING PROTEIN MREB"/>
    <property type="match status" value="1"/>
</dbReference>
<evidence type="ECO:0000313" key="6">
    <source>
        <dbReference type="Proteomes" id="UP001501570"/>
    </source>
</evidence>
<feature type="compositionally biased region" description="Basic and acidic residues" evidence="4">
    <location>
        <begin position="437"/>
        <end position="457"/>
    </location>
</feature>
<dbReference type="EMBL" id="BAABJQ010000029">
    <property type="protein sequence ID" value="GAA5197236.1"/>
    <property type="molecule type" value="Genomic_DNA"/>
</dbReference>
<dbReference type="Pfam" id="PF00012">
    <property type="entry name" value="HSP70"/>
    <property type="match status" value="1"/>
</dbReference>
<accession>A0ABP9SLL1</accession>
<keyword evidence="3" id="KW-0143">Chaperone</keyword>
<evidence type="ECO:0000256" key="3">
    <source>
        <dbReference type="ARBA" id="ARBA00023186"/>
    </source>
</evidence>
<keyword evidence="2" id="KW-0067">ATP-binding</keyword>
<dbReference type="Proteomes" id="UP001501570">
    <property type="component" value="Unassembled WGS sequence"/>
</dbReference>
<gene>
    <name evidence="5" type="ORF">GCM10023322_68020</name>
</gene>
<feature type="compositionally biased region" description="Basic residues" evidence="4">
    <location>
        <begin position="509"/>
        <end position="521"/>
    </location>
</feature>
<name>A0ABP9SLL1_9ACTN</name>
<feature type="compositionally biased region" description="Basic and acidic residues" evidence="4">
    <location>
        <begin position="474"/>
        <end position="490"/>
    </location>
</feature>
<dbReference type="InterPro" id="IPR013126">
    <property type="entry name" value="Hsp_70_fam"/>
</dbReference>
<feature type="compositionally biased region" description="Basic and acidic residues" evidence="4">
    <location>
        <begin position="398"/>
        <end position="422"/>
    </location>
</feature>
<evidence type="ECO:0000256" key="2">
    <source>
        <dbReference type="ARBA" id="ARBA00022840"/>
    </source>
</evidence>